<feature type="region of interest" description="Disordered" evidence="1">
    <location>
        <begin position="666"/>
        <end position="709"/>
    </location>
</feature>
<keyword evidence="2" id="KW-1133">Transmembrane helix</keyword>
<feature type="transmembrane region" description="Helical" evidence="2">
    <location>
        <begin position="114"/>
        <end position="141"/>
    </location>
</feature>
<dbReference type="Pfam" id="PF10131">
    <property type="entry name" value="PTPS_related"/>
    <property type="match status" value="1"/>
</dbReference>
<feature type="transmembrane region" description="Helical" evidence="2">
    <location>
        <begin position="12"/>
        <end position="36"/>
    </location>
</feature>
<feature type="transmembrane region" description="Helical" evidence="2">
    <location>
        <begin position="153"/>
        <end position="176"/>
    </location>
</feature>
<dbReference type="Proteomes" id="UP000248724">
    <property type="component" value="Unassembled WGS sequence"/>
</dbReference>
<dbReference type="InterPro" id="IPR018776">
    <property type="entry name" value="Membrane_prot_PTPS-rel_domain"/>
</dbReference>
<reference evidence="4 5" key="1">
    <citation type="journal article" date="2017" name="Nature">
        <title>Atmospheric trace gases support primary production in Antarctic desert surface soil.</title>
        <authorList>
            <person name="Ji M."/>
            <person name="Greening C."/>
            <person name="Vanwonterghem I."/>
            <person name="Carere C.R."/>
            <person name="Bay S.K."/>
            <person name="Steen J.A."/>
            <person name="Montgomery K."/>
            <person name="Lines T."/>
            <person name="Beardall J."/>
            <person name="van Dorst J."/>
            <person name="Snape I."/>
            <person name="Stott M.B."/>
            <person name="Hugenholtz P."/>
            <person name="Ferrari B.C."/>
        </authorList>
    </citation>
    <scope>NUCLEOTIDE SEQUENCE [LARGE SCALE GENOMIC DNA]</scope>
    <source>
        <strain evidence="4">RRmetagenome_bin12</strain>
    </source>
</reference>
<feature type="transmembrane region" description="Helical" evidence="2">
    <location>
        <begin position="48"/>
        <end position="67"/>
    </location>
</feature>
<keyword evidence="2" id="KW-0472">Membrane</keyword>
<organism evidence="4 5">
    <name type="scientific">Candidatus Aeolococcus gillhamiae</name>
    <dbReference type="NCBI Taxonomy" id="3127015"/>
    <lineage>
        <taxon>Bacteria</taxon>
        <taxon>Bacillati</taxon>
        <taxon>Candidatus Dormiibacterota</taxon>
        <taxon>Candidatus Dormibacteria</taxon>
        <taxon>Candidatus Aeolococcales</taxon>
        <taxon>Candidatus Aeolococcaceae</taxon>
        <taxon>Candidatus Aeolococcus</taxon>
    </lineage>
</organism>
<keyword evidence="2" id="KW-0812">Transmembrane</keyword>
<feature type="transmembrane region" description="Helical" evidence="2">
    <location>
        <begin position="87"/>
        <end position="107"/>
    </location>
</feature>
<sequence length="709" mass="75089">PAFLIAVASFVLPYTVAFKFVTVLGILSLPVAAWAFGRLSGMRFPGPVLLGVATVPFLFYSGFSSGGGSWSFTIYGGNIASTLAGEFSFSISLSLALVFLGVMAKVIDTGRYRALAAVLLALTGLSHLLPTLFALCGAAILLVLRPSVARAKVWATVIAIGALLAAFWSVPFLFRLPYSNNMGWEKLTDYSKNLVPHNIRGIVAMAAVGAVASIVYRRRTGLALVGLAAASAAVFVAAPQARLWNARALPFWYLSVFLLAGVAVAETAGLISRLLAVDPDHPPRQVSLAAPAVAALAAWIFVGAPLGVLPSWAPSPSSPESSFLPAWAKWNYSGYEGKTAYPEYKAIVDTMSEVGRTTGCGRAHWEYDSSLDRFGTPMALMLLPYWTKGCIDSMEGLYFESSATVPYHFLTAAQLSKAPSNPMRDLPYRSLDVAAGVRNLQLLGARYYMAFSPDAVSQAQADPDLHQVAQSRAWHVFEVAGSELVTPLTVKPAVLTGAKSGSAGWLDMAVNWFNDPARRDQLLASSGPKDWPRVAVSSGPGTSAANGKTKVVGSTVSLGATAPQPVAAAQVANIRQGDNSLSFDVDRTGSPVLVKVSYFPNWQASGAKGPWRVTPNLMVVIPTSKHVRLHYGNTPVDLGAWLLTLVGLGLAVFVYRRGPAAVGEARAGDALPEAPLAGQPEPDDALEDDLQTVPSGPPRGSQRLPPRPS</sequence>
<evidence type="ECO:0000313" key="4">
    <source>
        <dbReference type="EMBL" id="PZR79493.1"/>
    </source>
</evidence>
<evidence type="ECO:0000313" key="5">
    <source>
        <dbReference type="Proteomes" id="UP000248724"/>
    </source>
</evidence>
<feature type="transmembrane region" description="Helical" evidence="2">
    <location>
        <begin position="251"/>
        <end position="276"/>
    </location>
</feature>
<evidence type="ECO:0000259" key="3">
    <source>
        <dbReference type="Pfam" id="PF10131"/>
    </source>
</evidence>
<feature type="transmembrane region" description="Helical" evidence="2">
    <location>
        <begin position="222"/>
        <end position="239"/>
    </location>
</feature>
<feature type="transmembrane region" description="Helical" evidence="2">
    <location>
        <begin position="197"/>
        <end position="216"/>
    </location>
</feature>
<name>A0A2W5Z2L9_9BACT</name>
<gene>
    <name evidence="4" type="ORF">DLM65_10645</name>
</gene>
<feature type="compositionally biased region" description="Acidic residues" evidence="1">
    <location>
        <begin position="681"/>
        <end position="690"/>
    </location>
</feature>
<protein>
    <recommendedName>
        <fullName evidence="3">Membrane protein 6-pyruvoyl-tetrahydropterin synthase-related domain-containing protein</fullName>
    </recommendedName>
</protein>
<evidence type="ECO:0000256" key="2">
    <source>
        <dbReference type="SAM" id="Phobius"/>
    </source>
</evidence>
<proteinExistence type="predicted"/>
<feature type="non-terminal residue" evidence="4">
    <location>
        <position position="1"/>
    </location>
</feature>
<feature type="domain" description="Membrane protein 6-pyruvoyl-tetrahydropterin synthase-related" evidence="3">
    <location>
        <begin position="3"/>
        <end position="416"/>
    </location>
</feature>
<feature type="transmembrane region" description="Helical" evidence="2">
    <location>
        <begin position="288"/>
        <end position="309"/>
    </location>
</feature>
<comment type="caution">
    <text evidence="4">The sequence shown here is derived from an EMBL/GenBank/DDBJ whole genome shotgun (WGS) entry which is preliminary data.</text>
</comment>
<dbReference type="EMBL" id="QHBU01000202">
    <property type="protein sequence ID" value="PZR79493.1"/>
    <property type="molecule type" value="Genomic_DNA"/>
</dbReference>
<accession>A0A2W5Z2L9</accession>
<evidence type="ECO:0000256" key="1">
    <source>
        <dbReference type="SAM" id="MobiDB-lite"/>
    </source>
</evidence>
<dbReference type="AlphaFoldDB" id="A0A2W5Z2L9"/>